<dbReference type="AlphaFoldDB" id="A0AAW7JM24"/>
<dbReference type="Gene3D" id="3.40.960.10">
    <property type="entry name" value="VSR Endonuclease"/>
    <property type="match status" value="1"/>
</dbReference>
<gene>
    <name evidence="1" type="ORF">QVN40_02385</name>
</gene>
<protein>
    <recommendedName>
        <fullName evidence="3">DUF559 domain-containing protein</fullName>
    </recommendedName>
</protein>
<evidence type="ECO:0008006" key="3">
    <source>
        <dbReference type="Google" id="ProtNLM"/>
    </source>
</evidence>
<dbReference type="EMBL" id="JAUEIR010000002">
    <property type="protein sequence ID" value="MDN0068549.1"/>
    <property type="molecule type" value="Genomic_DNA"/>
</dbReference>
<reference evidence="1" key="1">
    <citation type="submission" date="2023-06" db="EMBL/GenBank/DDBJ databases">
        <authorList>
            <person name="Zeman M."/>
            <person name="Kubasova T."/>
            <person name="Jahodarova E."/>
            <person name="Nykrynova M."/>
            <person name="Rychlik I."/>
        </authorList>
    </citation>
    <scope>NUCLEOTIDE SEQUENCE</scope>
    <source>
        <strain evidence="1">15_COKtk</strain>
    </source>
</reference>
<organism evidence="1 2">
    <name type="scientific">Collinsella ihumii</name>
    <dbReference type="NCBI Taxonomy" id="1720204"/>
    <lineage>
        <taxon>Bacteria</taxon>
        <taxon>Bacillati</taxon>
        <taxon>Actinomycetota</taxon>
        <taxon>Coriobacteriia</taxon>
        <taxon>Coriobacteriales</taxon>
        <taxon>Coriobacteriaceae</taxon>
        <taxon>Collinsella</taxon>
    </lineage>
</organism>
<reference evidence="1" key="2">
    <citation type="submission" date="2023-08" db="EMBL/GenBank/DDBJ databases">
        <title>Identification and characterization of horizontal gene transfer across gut microbiota members of farm animals based on homology search.</title>
        <authorList>
            <person name="Schwarzerova J."/>
            <person name="Nykrynova M."/>
            <person name="Jureckova K."/>
            <person name="Cejkova D."/>
            <person name="Rychlik I."/>
        </authorList>
    </citation>
    <scope>NUCLEOTIDE SEQUENCE</scope>
    <source>
        <strain evidence="1">15_COKtk</strain>
    </source>
</reference>
<dbReference type="RefSeq" id="WP_289826637.1">
    <property type="nucleotide sequence ID" value="NZ_JAUEIR010000002.1"/>
</dbReference>
<proteinExistence type="predicted"/>
<comment type="caution">
    <text evidence="1">The sequence shown here is derived from an EMBL/GenBank/DDBJ whole genome shotgun (WGS) entry which is preliminary data.</text>
</comment>
<dbReference type="Proteomes" id="UP001168505">
    <property type="component" value="Unassembled WGS sequence"/>
</dbReference>
<evidence type="ECO:0000313" key="1">
    <source>
        <dbReference type="EMBL" id="MDN0068549.1"/>
    </source>
</evidence>
<accession>A0AAW7JM24</accession>
<evidence type="ECO:0000313" key="2">
    <source>
        <dbReference type="Proteomes" id="UP001168505"/>
    </source>
</evidence>
<name>A0AAW7JM24_9ACTN</name>
<sequence>MQRGYLRGADEAMVKGTIGDSNLVLCDAHGLAYWFGAQEVTRTISPNAYVSTVENMVAPSKLPVDVLERLGVRSTPIHVLVDEHKRQRFSTQVLAHLWRPPYPEKTFVRIAPNVYVLSPIACLMKASLSMSDVSILKCLYQLTGTYRYSKDGLRERPPLMTIEEAKEYLDAAQGIRGARKVRTLLNFVVDGAASPEEANVVIVLVLPGHMGGYGLPLPTMNEPVVACKAGEQEERRPDILWKEFMLIVEYLGDEFHNRSDRFGLDAARKAHLLEAGYTVLDLTRYQTLRKNELESVVATIRKHMGLKPMRQTKEFQSKNAELRQELFGTKTV</sequence>